<dbReference type="Gene3D" id="3.10.10.10">
    <property type="entry name" value="HIV Type 1 Reverse Transcriptase, subunit A, domain 1"/>
    <property type="match status" value="1"/>
</dbReference>
<dbReference type="Proteomes" id="UP000824469">
    <property type="component" value="Unassembled WGS sequence"/>
</dbReference>
<accession>A0AA38L9Y5</accession>
<dbReference type="AlphaFoldDB" id="A0AA38L9Y5"/>
<protein>
    <submittedName>
        <fullName evidence="1">Uncharacterized protein</fullName>
    </submittedName>
</protein>
<dbReference type="EMBL" id="JAHRHJ020000006">
    <property type="protein sequence ID" value="KAH9312832.1"/>
    <property type="molecule type" value="Genomic_DNA"/>
</dbReference>
<name>A0AA38L9Y5_TAXCH</name>
<evidence type="ECO:0000313" key="2">
    <source>
        <dbReference type="Proteomes" id="UP000824469"/>
    </source>
</evidence>
<sequence length="56" mass="6392">EVFQAPSGLPPKQEVEHEIQLLPELRLPNIGLYRQSLLESTEVKKKLQELIDQGVI</sequence>
<feature type="non-terminal residue" evidence="1">
    <location>
        <position position="56"/>
    </location>
</feature>
<proteinExistence type="predicted"/>
<organism evidence="1 2">
    <name type="scientific">Taxus chinensis</name>
    <name type="common">Chinese yew</name>
    <name type="synonym">Taxus wallichiana var. chinensis</name>
    <dbReference type="NCBI Taxonomy" id="29808"/>
    <lineage>
        <taxon>Eukaryota</taxon>
        <taxon>Viridiplantae</taxon>
        <taxon>Streptophyta</taxon>
        <taxon>Embryophyta</taxon>
        <taxon>Tracheophyta</taxon>
        <taxon>Spermatophyta</taxon>
        <taxon>Pinopsida</taxon>
        <taxon>Pinidae</taxon>
        <taxon>Conifers II</taxon>
        <taxon>Cupressales</taxon>
        <taxon>Taxaceae</taxon>
        <taxon>Taxus</taxon>
    </lineage>
</organism>
<dbReference type="SUPFAM" id="SSF56672">
    <property type="entry name" value="DNA/RNA polymerases"/>
    <property type="match status" value="1"/>
</dbReference>
<comment type="caution">
    <text evidence="1">The sequence shown here is derived from an EMBL/GenBank/DDBJ whole genome shotgun (WGS) entry which is preliminary data.</text>
</comment>
<gene>
    <name evidence="1" type="ORF">KI387_027867</name>
</gene>
<dbReference type="InterPro" id="IPR043502">
    <property type="entry name" value="DNA/RNA_pol_sf"/>
</dbReference>
<evidence type="ECO:0000313" key="1">
    <source>
        <dbReference type="EMBL" id="KAH9312832.1"/>
    </source>
</evidence>
<keyword evidence="2" id="KW-1185">Reference proteome</keyword>
<feature type="non-terminal residue" evidence="1">
    <location>
        <position position="1"/>
    </location>
</feature>
<reference evidence="1 2" key="1">
    <citation type="journal article" date="2021" name="Nat. Plants">
        <title>The Taxus genome provides insights into paclitaxel biosynthesis.</title>
        <authorList>
            <person name="Xiong X."/>
            <person name="Gou J."/>
            <person name="Liao Q."/>
            <person name="Li Y."/>
            <person name="Zhou Q."/>
            <person name="Bi G."/>
            <person name="Li C."/>
            <person name="Du R."/>
            <person name="Wang X."/>
            <person name="Sun T."/>
            <person name="Guo L."/>
            <person name="Liang H."/>
            <person name="Lu P."/>
            <person name="Wu Y."/>
            <person name="Zhang Z."/>
            <person name="Ro D.K."/>
            <person name="Shang Y."/>
            <person name="Huang S."/>
            <person name="Yan J."/>
        </authorList>
    </citation>
    <scope>NUCLEOTIDE SEQUENCE [LARGE SCALE GENOMIC DNA]</scope>
    <source>
        <strain evidence="1">Ta-2019</strain>
    </source>
</reference>